<comment type="caution">
    <text evidence="1">The sequence shown here is derived from an EMBL/GenBank/DDBJ whole genome shotgun (WGS) entry which is preliminary data.</text>
</comment>
<organism evidence="1 2">
    <name type="scientific">Candidatus Buchananbacteria bacterium RIFCSPHIGHO2_02_FULL_56_16</name>
    <dbReference type="NCBI Taxonomy" id="1797542"/>
    <lineage>
        <taxon>Bacteria</taxon>
        <taxon>Candidatus Buchananiibacteriota</taxon>
    </lineage>
</organism>
<name>A0A1G1YD56_9BACT</name>
<reference evidence="1 2" key="1">
    <citation type="journal article" date="2016" name="Nat. Commun.">
        <title>Thousands of microbial genomes shed light on interconnected biogeochemical processes in an aquifer system.</title>
        <authorList>
            <person name="Anantharaman K."/>
            <person name="Brown C.T."/>
            <person name="Hug L.A."/>
            <person name="Sharon I."/>
            <person name="Castelle C.J."/>
            <person name="Probst A.J."/>
            <person name="Thomas B.C."/>
            <person name="Singh A."/>
            <person name="Wilkins M.J."/>
            <person name="Karaoz U."/>
            <person name="Brodie E.L."/>
            <person name="Williams K.H."/>
            <person name="Hubbard S.S."/>
            <person name="Banfield J.F."/>
        </authorList>
    </citation>
    <scope>NUCLEOTIDE SEQUENCE [LARGE SCALE GENOMIC DNA]</scope>
</reference>
<proteinExistence type="predicted"/>
<dbReference type="AlphaFoldDB" id="A0A1G1YD56"/>
<dbReference type="STRING" id="1797542.A3J59_00825"/>
<gene>
    <name evidence="1" type="ORF">A3J59_00825</name>
</gene>
<accession>A0A1G1YD56</accession>
<dbReference type="PANTHER" id="PTHR36456:SF1">
    <property type="entry name" value="UPF0232 PROTEIN SCO3875"/>
    <property type="match status" value="1"/>
</dbReference>
<evidence type="ECO:0008006" key="3">
    <source>
        <dbReference type="Google" id="ProtNLM"/>
    </source>
</evidence>
<evidence type="ECO:0000313" key="2">
    <source>
        <dbReference type="Proteomes" id="UP000177310"/>
    </source>
</evidence>
<dbReference type="Proteomes" id="UP000177310">
    <property type="component" value="Unassembled WGS sequence"/>
</dbReference>
<dbReference type="EMBL" id="MHIL01000034">
    <property type="protein sequence ID" value="OGY50181.1"/>
    <property type="molecule type" value="Genomic_DNA"/>
</dbReference>
<dbReference type="Pfam" id="PF05258">
    <property type="entry name" value="DciA"/>
    <property type="match status" value="1"/>
</dbReference>
<dbReference type="PANTHER" id="PTHR36456">
    <property type="entry name" value="UPF0232 PROTEIN SCO3875"/>
    <property type="match status" value="1"/>
</dbReference>
<protein>
    <recommendedName>
        <fullName evidence="3">DUF721 domain-containing protein</fullName>
    </recommendedName>
</protein>
<sequence length="98" mass="11006">MPFIRLEQLLNRSVKQAGLTPKLAHSKVLEEFTAVIEKSFGPQAAGKVKPLYLKDSVLTVACLSSALVAAITEQQRRLIEELNRPYRQAVVEQIRFLT</sequence>
<dbReference type="InterPro" id="IPR007922">
    <property type="entry name" value="DciA-like"/>
</dbReference>
<evidence type="ECO:0000313" key="1">
    <source>
        <dbReference type="EMBL" id="OGY50181.1"/>
    </source>
</evidence>